<dbReference type="Proteomes" id="UP001054889">
    <property type="component" value="Unassembled WGS sequence"/>
</dbReference>
<name>A0AAV5ERW1_ELECO</name>
<reference evidence="1" key="2">
    <citation type="submission" date="2021-12" db="EMBL/GenBank/DDBJ databases">
        <title>Resequencing data analysis of finger millet.</title>
        <authorList>
            <person name="Hatakeyama M."/>
            <person name="Aluri S."/>
            <person name="Balachadran M.T."/>
            <person name="Sivarajan S.R."/>
            <person name="Poveda L."/>
            <person name="Shimizu-Inatsugi R."/>
            <person name="Schlapbach R."/>
            <person name="Sreeman S.M."/>
            <person name="Shimizu K.K."/>
        </authorList>
    </citation>
    <scope>NUCLEOTIDE SEQUENCE</scope>
</reference>
<gene>
    <name evidence="1" type="primary">gb13373</name>
    <name evidence="1" type="ORF">PR202_gb13373</name>
</gene>
<evidence type="ECO:0000313" key="1">
    <source>
        <dbReference type="EMBL" id="GJN25532.1"/>
    </source>
</evidence>
<accession>A0AAV5ERW1</accession>
<protein>
    <submittedName>
        <fullName evidence="1">Uncharacterized protein</fullName>
    </submittedName>
</protein>
<evidence type="ECO:0000313" key="2">
    <source>
        <dbReference type="Proteomes" id="UP001054889"/>
    </source>
</evidence>
<proteinExistence type="predicted"/>
<sequence length="71" mass="7765">MAGALARRISGTLGLRGADAYVLLHGAAYGRYLALSPVVARPVQRGYDEADLENVIAVPCLWFFQMQIQSR</sequence>
<dbReference type="EMBL" id="BQKI01000078">
    <property type="protein sequence ID" value="GJN25532.1"/>
    <property type="molecule type" value="Genomic_DNA"/>
</dbReference>
<comment type="caution">
    <text evidence="1">The sequence shown here is derived from an EMBL/GenBank/DDBJ whole genome shotgun (WGS) entry which is preliminary data.</text>
</comment>
<dbReference type="AlphaFoldDB" id="A0AAV5ERW1"/>
<organism evidence="1 2">
    <name type="scientific">Eleusine coracana subsp. coracana</name>
    <dbReference type="NCBI Taxonomy" id="191504"/>
    <lineage>
        <taxon>Eukaryota</taxon>
        <taxon>Viridiplantae</taxon>
        <taxon>Streptophyta</taxon>
        <taxon>Embryophyta</taxon>
        <taxon>Tracheophyta</taxon>
        <taxon>Spermatophyta</taxon>
        <taxon>Magnoliopsida</taxon>
        <taxon>Liliopsida</taxon>
        <taxon>Poales</taxon>
        <taxon>Poaceae</taxon>
        <taxon>PACMAD clade</taxon>
        <taxon>Chloridoideae</taxon>
        <taxon>Cynodonteae</taxon>
        <taxon>Eleusininae</taxon>
        <taxon>Eleusine</taxon>
    </lineage>
</organism>
<keyword evidence="2" id="KW-1185">Reference proteome</keyword>
<reference evidence="1" key="1">
    <citation type="journal article" date="2018" name="DNA Res.">
        <title>Multiple hybrid de novo genome assembly of finger millet, an orphan allotetraploid crop.</title>
        <authorList>
            <person name="Hatakeyama M."/>
            <person name="Aluri S."/>
            <person name="Balachadran M.T."/>
            <person name="Sivarajan S.R."/>
            <person name="Patrignani A."/>
            <person name="Gruter S."/>
            <person name="Poveda L."/>
            <person name="Shimizu-Inatsugi R."/>
            <person name="Baeten J."/>
            <person name="Francoijs K.J."/>
            <person name="Nataraja K.N."/>
            <person name="Reddy Y.A.N."/>
            <person name="Phadnis S."/>
            <person name="Ravikumar R.L."/>
            <person name="Schlapbach R."/>
            <person name="Sreeman S.M."/>
            <person name="Shimizu K.K."/>
        </authorList>
    </citation>
    <scope>NUCLEOTIDE SEQUENCE</scope>
</reference>